<dbReference type="Proteomes" id="UP000606008">
    <property type="component" value="Unassembled WGS sequence"/>
</dbReference>
<dbReference type="EMBL" id="WAEL01000003">
    <property type="protein sequence ID" value="NID10634.1"/>
    <property type="molecule type" value="Genomic_DNA"/>
</dbReference>
<dbReference type="Pfam" id="PF08774">
    <property type="entry name" value="VRR_NUC"/>
    <property type="match status" value="1"/>
</dbReference>
<protein>
    <submittedName>
        <fullName evidence="5">VRR-NUC domain-containing protein</fullName>
    </submittedName>
</protein>
<dbReference type="Gene3D" id="3.40.1350.10">
    <property type="match status" value="1"/>
</dbReference>
<dbReference type="InterPro" id="IPR011335">
    <property type="entry name" value="Restrct_endonuc-II-like"/>
</dbReference>
<evidence type="ECO:0000259" key="4">
    <source>
        <dbReference type="SMART" id="SM00990"/>
    </source>
</evidence>
<evidence type="ECO:0000256" key="1">
    <source>
        <dbReference type="ARBA" id="ARBA00001946"/>
    </source>
</evidence>
<keyword evidence="6" id="KW-1185">Reference proteome</keyword>
<keyword evidence="3" id="KW-0378">Hydrolase</keyword>
<keyword evidence="2" id="KW-0540">Nuclease</keyword>
<reference evidence="6" key="2">
    <citation type="submission" date="2023-07" db="EMBL/GenBank/DDBJ databases">
        <authorList>
            <person name="Jung D.-H."/>
        </authorList>
    </citation>
    <scope>NUCLEOTIDE SEQUENCE [LARGE SCALE GENOMIC DNA]</scope>
    <source>
        <strain evidence="6">JA-25</strain>
    </source>
</reference>
<dbReference type="SUPFAM" id="SSF52980">
    <property type="entry name" value="Restriction endonuclease-like"/>
    <property type="match status" value="1"/>
</dbReference>
<gene>
    <name evidence="5" type="ORF">F7231_10680</name>
</gene>
<organism evidence="5 6">
    <name type="scientific">Fibrivirga algicola</name>
    <dbReference type="NCBI Taxonomy" id="2950420"/>
    <lineage>
        <taxon>Bacteria</taxon>
        <taxon>Pseudomonadati</taxon>
        <taxon>Bacteroidota</taxon>
        <taxon>Cytophagia</taxon>
        <taxon>Cytophagales</taxon>
        <taxon>Spirosomataceae</taxon>
        <taxon>Fibrivirga</taxon>
    </lineage>
</organism>
<dbReference type="InterPro" id="IPR014883">
    <property type="entry name" value="VRR_NUC"/>
</dbReference>
<dbReference type="InterPro" id="IPR011856">
    <property type="entry name" value="tRNA_endonuc-like_dom_sf"/>
</dbReference>
<name>A0ABX0QKJ1_9BACT</name>
<dbReference type="SMART" id="SM00990">
    <property type="entry name" value="VRR_NUC"/>
    <property type="match status" value="1"/>
</dbReference>
<sequence length="146" mass="16477">MNGLHQLSMLADTVKQKKYPNFPAHALIKARYRDKTANDLTTAIVDWLKLQGEGNGFGTRLQSTGTFREDLGKFVPSRQRRGMPDVFGIVDGIAYFVEVKVGNDKLSADQLETIDKLKQAGARVFVAENFQAFFEWWNEQTAVSFT</sequence>
<evidence type="ECO:0000313" key="6">
    <source>
        <dbReference type="Proteomes" id="UP000606008"/>
    </source>
</evidence>
<accession>A0ABX0QKJ1</accession>
<feature type="domain" description="VRR-NUC" evidence="4">
    <location>
        <begin position="50"/>
        <end position="131"/>
    </location>
</feature>
<evidence type="ECO:0000256" key="3">
    <source>
        <dbReference type="ARBA" id="ARBA00022801"/>
    </source>
</evidence>
<evidence type="ECO:0000313" key="5">
    <source>
        <dbReference type="EMBL" id="NID10634.1"/>
    </source>
</evidence>
<comment type="cofactor">
    <cofactor evidence="1">
        <name>Mg(2+)</name>
        <dbReference type="ChEBI" id="CHEBI:18420"/>
    </cofactor>
</comment>
<reference evidence="6" key="1">
    <citation type="submission" date="2019-09" db="EMBL/GenBank/DDBJ databases">
        <authorList>
            <person name="Jung D.-H."/>
        </authorList>
    </citation>
    <scope>NUCLEOTIDE SEQUENCE [LARGE SCALE GENOMIC DNA]</scope>
    <source>
        <strain evidence="6">JA-25</strain>
    </source>
</reference>
<proteinExistence type="predicted"/>
<evidence type="ECO:0000256" key="2">
    <source>
        <dbReference type="ARBA" id="ARBA00022722"/>
    </source>
</evidence>
<comment type="caution">
    <text evidence="5">The sequence shown here is derived from an EMBL/GenBank/DDBJ whole genome shotgun (WGS) entry which is preliminary data.</text>
</comment>